<dbReference type="Proteomes" id="UP000813463">
    <property type="component" value="Chromosome 5"/>
</dbReference>
<dbReference type="Pfam" id="PF14309">
    <property type="entry name" value="DUF4378"/>
    <property type="match status" value="1"/>
</dbReference>
<reference evidence="4" key="2">
    <citation type="submission" date="2025-08" db="UniProtKB">
        <authorList>
            <consortium name="RefSeq"/>
        </authorList>
    </citation>
    <scope>IDENTIFICATION</scope>
    <source>
        <tissue evidence="4">Leaf</tissue>
    </source>
</reference>
<evidence type="ECO:0000256" key="1">
    <source>
        <dbReference type="SAM" id="MobiDB-lite"/>
    </source>
</evidence>
<evidence type="ECO:0000313" key="3">
    <source>
        <dbReference type="Proteomes" id="UP000813463"/>
    </source>
</evidence>
<name>A0A9R0IDH7_SPIOL</name>
<dbReference type="PANTHER" id="PTHR33623:SF5">
    <property type="entry name" value="HISTONE-LYSINE N-METHYLTRANSFERASE SETD1B-LIKE PROTEIN"/>
    <property type="match status" value="1"/>
</dbReference>
<feature type="region of interest" description="Disordered" evidence="1">
    <location>
        <begin position="287"/>
        <end position="306"/>
    </location>
</feature>
<accession>A0A9R0IDH7</accession>
<sequence length="484" mass="55260">MSQKHLKELLKEDQEPFYLKDYIADKQCLLRKQSAPPNNKLELKKSSKPTSNLCKNACFFSLQDSPDLRKSPKLFNFPPSPVPNRSPNRVFLHVPAKTATLLLEAAIKIQKKKSKQKPTTQVKNSGFGLFGSMLKRLTLRNRIKSSETATITENVNKGGVSLVNVESGEAATNINISSSVSSSSSSGRSSSLDLETSSSGRSFDGDEKDEDFEFTNVLRGNNDTNIINNFNNNNEDYYSSPICSSPFRFALHKTPSPERCSLAKSPVRCKFQDNVKYEDESIMKFVQEEDEEDKEQNSPVSVLDPPFEDDYEDDSYAFIHRAQQELLHRLHSFERLSTLDPIELEKRMIEAEEENEVEEAKECELLTFDEKIQAQEFMQEIFRKSGFQDAKKPGIKRLISDLIIEEDSEEDTCECDEQVIKRVCNRLESWKEVESNTIDMMVEIDLRREISDWKKSRKEIDEAAKDIEVAIFAVLVNELVEDLG</sequence>
<gene>
    <name evidence="4" type="primary">LOC110786981</name>
</gene>
<evidence type="ECO:0000313" key="4">
    <source>
        <dbReference type="RefSeq" id="XP_021847258.2"/>
    </source>
</evidence>
<feature type="compositionally biased region" description="Low complexity" evidence="1">
    <location>
        <begin position="177"/>
        <end position="202"/>
    </location>
</feature>
<keyword evidence="3" id="KW-1185">Reference proteome</keyword>
<organism evidence="3 4">
    <name type="scientific">Spinacia oleracea</name>
    <name type="common">Spinach</name>
    <dbReference type="NCBI Taxonomy" id="3562"/>
    <lineage>
        <taxon>Eukaryota</taxon>
        <taxon>Viridiplantae</taxon>
        <taxon>Streptophyta</taxon>
        <taxon>Embryophyta</taxon>
        <taxon>Tracheophyta</taxon>
        <taxon>Spermatophyta</taxon>
        <taxon>Magnoliopsida</taxon>
        <taxon>eudicotyledons</taxon>
        <taxon>Gunneridae</taxon>
        <taxon>Pentapetalae</taxon>
        <taxon>Caryophyllales</taxon>
        <taxon>Chenopodiaceae</taxon>
        <taxon>Chenopodioideae</taxon>
        <taxon>Anserineae</taxon>
        <taxon>Spinacia</taxon>
    </lineage>
</organism>
<reference evidence="3" key="1">
    <citation type="journal article" date="2021" name="Nat. Commun.">
        <title>Genomic analyses provide insights into spinach domestication and the genetic basis of agronomic traits.</title>
        <authorList>
            <person name="Cai X."/>
            <person name="Sun X."/>
            <person name="Xu C."/>
            <person name="Sun H."/>
            <person name="Wang X."/>
            <person name="Ge C."/>
            <person name="Zhang Z."/>
            <person name="Wang Q."/>
            <person name="Fei Z."/>
            <person name="Jiao C."/>
            <person name="Wang Q."/>
        </authorList>
    </citation>
    <scope>NUCLEOTIDE SEQUENCE [LARGE SCALE GENOMIC DNA]</scope>
    <source>
        <strain evidence="3">cv. Varoflay</strain>
    </source>
</reference>
<protein>
    <recommendedName>
        <fullName evidence="2">DUF4378 domain-containing protein</fullName>
    </recommendedName>
</protein>
<feature type="region of interest" description="Disordered" evidence="1">
    <location>
        <begin position="177"/>
        <end position="208"/>
    </location>
</feature>
<dbReference type="RefSeq" id="XP_021847258.2">
    <property type="nucleotide sequence ID" value="XM_021991566.2"/>
</dbReference>
<dbReference type="AlphaFoldDB" id="A0A9R0IDH7"/>
<dbReference type="PANTHER" id="PTHR33623">
    <property type="entry name" value="OS04G0572500 PROTEIN"/>
    <property type="match status" value="1"/>
</dbReference>
<proteinExistence type="predicted"/>
<feature type="domain" description="DUF4378" evidence="2">
    <location>
        <begin position="358"/>
        <end position="478"/>
    </location>
</feature>
<dbReference type="KEGG" id="soe:110786981"/>
<evidence type="ECO:0000259" key="2">
    <source>
        <dbReference type="Pfam" id="PF14309"/>
    </source>
</evidence>
<dbReference type="InterPro" id="IPR025486">
    <property type="entry name" value="DUF4378"/>
</dbReference>
<dbReference type="GeneID" id="110786981"/>